<keyword evidence="11" id="KW-1185">Reference proteome</keyword>
<dbReference type="Proteomes" id="UP000257200">
    <property type="component" value="Unplaced"/>
</dbReference>
<dbReference type="GO" id="GO:0005126">
    <property type="term" value="F:cytokine receptor binding"/>
    <property type="evidence" value="ECO:0007669"/>
    <property type="project" value="InterPro"/>
</dbReference>
<keyword evidence="4" id="KW-0964">Secreted</keyword>
<organism evidence="10 11">
    <name type="scientific">Acanthochromis polyacanthus</name>
    <name type="common">spiny chromis</name>
    <dbReference type="NCBI Taxonomy" id="80966"/>
    <lineage>
        <taxon>Eukaryota</taxon>
        <taxon>Metazoa</taxon>
        <taxon>Chordata</taxon>
        <taxon>Craniata</taxon>
        <taxon>Vertebrata</taxon>
        <taxon>Euteleostomi</taxon>
        <taxon>Actinopterygii</taxon>
        <taxon>Neopterygii</taxon>
        <taxon>Teleostei</taxon>
        <taxon>Neoteleostei</taxon>
        <taxon>Acanthomorphata</taxon>
        <taxon>Ovalentaria</taxon>
        <taxon>Pomacentridae</taxon>
        <taxon>Acanthochromis</taxon>
    </lineage>
</organism>
<reference evidence="10" key="2">
    <citation type="submission" date="2025-09" db="UniProtKB">
        <authorList>
            <consortium name="Ensembl"/>
        </authorList>
    </citation>
    <scope>IDENTIFICATION</scope>
</reference>
<keyword evidence="5 9" id="KW-0732">Signal</keyword>
<dbReference type="GO" id="GO:0005615">
    <property type="term" value="C:extracellular space"/>
    <property type="evidence" value="ECO:0007669"/>
    <property type="project" value="UniProtKB-KW"/>
</dbReference>
<accession>A0A3Q1GRP4</accession>
<dbReference type="GeneTree" id="ENSGT00510000050089"/>
<evidence type="ECO:0000256" key="5">
    <source>
        <dbReference type="ARBA" id="ARBA00022729"/>
    </source>
</evidence>
<dbReference type="PANTHER" id="PTHR11691">
    <property type="entry name" value="TYPE I INTERFERON"/>
    <property type="match status" value="1"/>
</dbReference>
<dbReference type="SUPFAM" id="SSF47266">
    <property type="entry name" value="4-helical cytokines"/>
    <property type="match status" value="1"/>
</dbReference>
<dbReference type="GO" id="GO:0051607">
    <property type="term" value="P:defense response to virus"/>
    <property type="evidence" value="ECO:0007669"/>
    <property type="project" value="UniProtKB-KW"/>
</dbReference>
<dbReference type="GO" id="GO:0043330">
    <property type="term" value="P:response to exogenous dsRNA"/>
    <property type="evidence" value="ECO:0007669"/>
    <property type="project" value="TreeGrafter"/>
</dbReference>
<reference evidence="10" key="1">
    <citation type="submission" date="2025-08" db="UniProtKB">
        <authorList>
            <consortium name="Ensembl"/>
        </authorList>
    </citation>
    <scope>IDENTIFICATION</scope>
</reference>
<dbReference type="STRING" id="80966.ENSAPOP00000032284"/>
<evidence type="ECO:0000256" key="7">
    <source>
        <dbReference type="ARBA" id="ARBA00023157"/>
    </source>
</evidence>
<dbReference type="SMART" id="SM00076">
    <property type="entry name" value="IFabd"/>
    <property type="match status" value="1"/>
</dbReference>
<keyword evidence="6 8" id="KW-0051">Antiviral defense</keyword>
<feature type="signal peptide" evidence="9">
    <location>
        <begin position="1"/>
        <end position="20"/>
    </location>
</feature>
<dbReference type="PANTHER" id="PTHR11691:SF73">
    <property type="entry name" value="INTERFERON BETA"/>
    <property type="match status" value="1"/>
</dbReference>
<evidence type="ECO:0000313" key="10">
    <source>
        <dbReference type="Ensembl" id="ENSAPOP00000032284.1"/>
    </source>
</evidence>
<evidence type="ECO:0000256" key="8">
    <source>
        <dbReference type="RuleBase" id="RU000436"/>
    </source>
</evidence>
<dbReference type="AlphaFoldDB" id="A0A3Q1GRP4"/>
<dbReference type="GO" id="GO:0005125">
    <property type="term" value="F:cytokine activity"/>
    <property type="evidence" value="ECO:0007669"/>
    <property type="project" value="UniProtKB-KW"/>
</dbReference>
<keyword evidence="3 8" id="KW-0202">Cytokine</keyword>
<evidence type="ECO:0000256" key="2">
    <source>
        <dbReference type="ARBA" id="ARBA00011033"/>
    </source>
</evidence>
<dbReference type="Gene3D" id="1.20.1250.10">
    <property type="match status" value="1"/>
</dbReference>
<comment type="subcellular location">
    <subcellularLocation>
        <location evidence="1">Secreted</location>
    </subcellularLocation>
</comment>
<proteinExistence type="inferred from homology"/>
<evidence type="ECO:0000256" key="6">
    <source>
        <dbReference type="ARBA" id="ARBA00023118"/>
    </source>
</evidence>
<evidence type="ECO:0000256" key="4">
    <source>
        <dbReference type="ARBA" id="ARBA00022525"/>
    </source>
</evidence>
<evidence type="ECO:0000256" key="9">
    <source>
        <dbReference type="SAM" id="SignalP"/>
    </source>
</evidence>
<dbReference type="Pfam" id="PF00143">
    <property type="entry name" value="Interferon"/>
    <property type="match status" value="1"/>
</dbReference>
<dbReference type="GO" id="GO:0006955">
    <property type="term" value="P:immune response"/>
    <property type="evidence" value="ECO:0007669"/>
    <property type="project" value="UniProtKB-ARBA"/>
</dbReference>
<dbReference type="InterPro" id="IPR009079">
    <property type="entry name" value="4_helix_cytokine-like_core"/>
</dbReference>
<dbReference type="Ensembl" id="ENSAPOT00000033840.1">
    <property type="protein sequence ID" value="ENSAPOP00000032284.1"/>
    <property type="gene ID" value="ENSAPOG00000020155.1"/>
</dbReference>
<keyword evidence="7" id="KW-1015">Disulfide bond</keyword>
<name>A0A3Q1GRP4_9TELE</name>
<dbReference type="InterPro" id="IPR000471">
    <property type="entry name" value="Interferon_alpha/beta/delta"/>
</dbReference>
<evidence type="ECO:0000313" key="11">
    <source>
        <dbReference type="Proteomes" id="UP000257200"/>
    </source>
</evidence>
<evidence type="ECO:0000256" key="3">
    <source>
        <dbReference type="ARBA" id="ARBA00022514"/>
    </source>
</evidence>
<evidence type="ECO:0000256" key="1">
    <source>
        <dbReference type="ARBA" id="ARBA00004613"/>
    </source>
</evidence>
<dbReference type="InParanoid" id="A0A3Q1GRP4"/>
<feature type="chain" id="PRO_5018729214" evidence="9">
    <location>
        <begin position="21"/>
        <end position="181"/>
    </location>
</feature>
<sequence>MLNRIFFALLFVGLCSSGSSLNCKWMEGKFKELNKEMLDLLRTMANNSTNTTEEGENTVAFPHKLYSHASNASATDKLAFVVQTLEETAALFEEDHSAASWEDSTVDKFLTVVNRQADELSSCIGSHKKKNTKLHMHFKRLSGHILKKMGHSADAWELIRTKIEFHLISAHLLASSLRTAN</sequence>
<comment type="similarity">
    <text evidence="2 8">Belongs to the alpha/beta interferon family.</text>
</comment>
<protein>
    <submittedName>
        <fullName evidence="10">Interferon a3-like</fullName>
    </submittedName>
</protein>